<comment type="caution">
    <text evidence="6">The sequence shown here is derived from an EMBL/GenBank/DDBJ whole genome shotgun (WGS) entry which is preliminary data.</text>
</comment>
<keyword evidence="2" id="KW-0677">Repeat</keyword>
<evidence type="ECO:0000313" key="6">
    <source>
        <dbReference type="EMBL" id="MBN3315372.1"/>
    </source>
</evidence>
<dbReference type="SMART" id="SM00364">
    <property type="entry name" value="LRR_BAC"/>
    <property type="match status" value="6"/>
</dbReference>
<dbReference type="Proteomes" id="UP000736164">
    <property type="component" value="Unassembled WGS sequence"/>
</dbReference>
<name>A0A8J7NKR0_ATRSP</name>
<dbReference type="InterPro" id="IPR011029">
    <property type="entry name" value="DEATH-like_dom_sf"/>
</dbReference>
<dbReference type="FunFam" id="1.10.533.10:FF:000088">
    <property type="entry name" value="P53-induced death domain protein 1"/>
    <property type="match status" value="1"/>
</dbReference>
<dbReference type="FunFam" id="2.60.220.30:FF:000011">
    <property type="entry name" value="P53-induced death domain protein 1"/>
    <property type="match status" value="1"/>
</dbReference>
<dbReference type="Pfam" id="PF00791">
    <property type="entry name" value="ZU5"/>
    <property type="match status" value="1"/>
</dbReference>
<dbReference type="InterPro" id="IPR032675">
    <property type="entry name" value="LRR_dom_sf"/>
</dbReference>
<evidence type="ECO:0000256" key="1">
    <source>
        <dbReference type="ARBA" id="ARBA00022614"/>
    </source>
</evidence>
<dbReference type="Gene3D" id="2.60.220.30">
    <property type="match status" value="2"/>
</dbReference>
<dbReference type="Pfam" id="PF13855">
    <property type="entry name" value="LRR_8"/>
    <property type="match status" value="1"/>
</dbReference>
<feature type="non-terminal residue" evidence="6">
    <location>
        <position position="1"/>
    </location>
</feature>
<dbReference type="AlphaFoldDB" id="A0A8J7NKR0"/>
<feature type="compositionally biased region" description="Gly residues" evidence="3">
    <location>
        <begin position="75"/>
        <end position="92"/>
    </location>
</feature>
<accession>A0A8J7NKR0</accession>
<dbReference type="PANTHER" id="PTHR48051">
    <property type="match status" value="1"/>
</dbReference>
<dbReference type="EMBL" id="JAAWVO010020691">
    <property type="protein sequence ID" value="MBN3315372.1"/>
    <property type="molecule type" value="Genomic_DNA"/>
</dbReference>
<dbReference type="PROSITE" id="PS51450">
    <property type="entry name" value="LRR"/>
    <property type="match status" value="3"/>
</dbReference>
<organism evidence="6 7">
    <name type="scientific">Atractosteus spatula</name>
    <name type="common">Alligator gar</name>
    <name type="synonym">Lepisosteus spatula</name>
    <dbReference type="NCBI Taxonomy" id="7917"/>
    <lineage>
        <taxon>Eukaryota</taxon>
        <taxon>Metazoa</taxon>
        <taxon>Chordata</taxon>
        <taxon>Craniata</taxon>
        <taxon>Vertebrata</taxon>
        <taxon>Euteleostomi</taxon>
        <taxon>Actinopterygii</taxon>
        <taxon>Neopterygii</taxon>
        <taxon>Holostei</taxon>
        <taxon>Semionotiformes</taxon>
        <taxon>Lepisosteidae</taxon>
        <taxon>Atractosteus</taxon>
    </lineage>
</organism>
<gene>
    <name evidence="6" type="primary">Pidd1</name>
    <name evidence="6" type="ORF">GTO95_0015629</name>
</gene>
<dbReference type="InterPro" id="IPR000906">
    <property type="entry name" value="ZU5_dom"/>
</dbReference>
<dbReference type="SMART" id="SM00369">
    <property type="entry name" value="LRR_TYP"/>
    <property type="match status" value="6"/>
</dbReference>
<dbReference type="Pfam" id="PF00531">
    <property type="entry name" value="Death"/>
    <property type="match status" value="1"/>
</dbReference>
<dbReference type="GO" id="GO:0007165">
    <property type="term" value="P:signal transduction"/>
    <property type="evidence" value="ECO:0007669"/>
    <property type="project" value="InterPro"/>
</dbReference>
<proteinExistence type="predicted"/>
<dbReference type="Gene3D" id="1.10.533.10">
    <property type="entry name" value="Death Domain, Fas"/>
    <property type="match status" value="1"/>
</dbReference>
<dbReference type="InterPro" id="IPR001611">
    <property type="entry name" value="Leu-rich_rpt"/>
</dbReference>
<dbReference type="InterPro" id="IPR050216">
    <property type="entry name" value="LRR_domain-containing"/>
</dbReference>
<dbReference type="PROSITE" id="PS51145">
    <property type="entry name" value="ZU5"/>
    <property type="match status" value="1"/>
</dbReference>
<feature type="compositionally biased region" description="Basic and acidic residues" evidence="3">
    <location>
        <begin position="99"/>
        <end position="108"/>
    </location>
</feature>
<dbReference type="GO" id="GO:0005737">
    <property type="term" value="C:cytoplasm"/>
    <property type="evidence" value="ECO:0007669"/>
    <property type="project" value="TreeGrafter"/>
</dbReference>
<dbReference type="Pfam" id="PF13516">
    <property type="entry name" value="LRR_6"/>
    <property type="match status" value="1"/>
</dbReference>
<keyword evidence="7" id="KW-1185">Reference proteome</keyword>
<evidence type="ECO:0000313" key="7">
    <source>
        <dbReference type="Proteomes" id="UP000736164"/>
    </source>
</evidence>
<dbReference type="SUPFAM" id="SSF52058">
    <property type="entry name" value="L domain-like"/>
    <property type="match status" value="1"/>
</dbReference>
<feature type="domain" description="Death" evidence="4">
    <location>
        <begin position="862"/>
        <end position="947"/>
    </location>
</feature>
<evidence type="ECO:0000259" key="4">
    <source>
        <dbReference type="PROSITE" id="PS50017"/>
    </source>
</evidence>
<dbReference type="SUPFAM" id="SSF47986">
    <property type="entry name" value="DEATH domain"/>
    <property type="match status" value="1"/>
</dbReference>
<sequence length="967" mass="106135">MRPQTTPNHSAQTHTAHSTARLPREKPSALELDFTEFKELMLGRLAEGQTAQQLTDETAVVQCSLRSSLSAAGQCTGGRAGKGPAQGSGGGTFSSRVSASEKQDHENGAESAHLARSADRQLCKPTELEGKSERQELRTAGSLYVGERSHSQRLSPGGLSASWGCVRDELGSPQPGQLSSLPDSLGSLCLLTHLDLSFNQLASLPACLRALPRLSHLLLGCNALSSLPDWLGALRSLTSLSLMGNRLTAVPPSLGQLGALRSLDLSHNQLEALPPEVGALERLTHLELSCNRLTELPDTLGSVLYLRRLVLHSNSLSSVPGSVLSLRRLVLHSNSLRSVPSCLLLRPDLELDLRNNPLGRPPTPASPPSSSGICVPQLYVTVQSESVKLPELHLGPNQHSFSVCQEGCHVFLPGGAELVFPRDAVSMVTVQWAERRPHRKWVWLEDHDILLSRALELRPHGTAFQKPVEVCLPFSRPPHAPGREVLIRRFDGSTWTQLHTTTRRGSRGAQTDRHRARVACCTVSQFSWFLVLSCLLEDSCSVPPQGALLLSSVDPGIKVTFPPSATLQTRTVKLQVLKVGLSELRELTGDPQASCSRLVRLSQSTLDTFLLPVRVQIPLPPGVTGHSLDRSCLYLLHGDPASRTWTDVTAQVGLQLTQLYALFSISHFSWYWLWYTTRRCVGGVVRRVYERLRNCVCVWLLQGVLCECECVLTVARTVFQVESTLQSLSELYDGPRPSDLCELLEGEQFFAGFERGLEISSERPDCVGGRLSFVFYSHLKNHKEVYICPSPDQQEPVRGQVSYSSSLQHSTVSEAGGRRENKGHFWSQLLSLSRGVQSKLCAEDESVLPPLNLGDPESGYLTEANLLAISLRISQDWRTIGINLGLSYQQLDRIQYRHRDDLGALVLAMLFQWARSEGAGPGAVPRLVAAMKESGREDVAAEIEDIVHLGTRKYHDSLRRVGLQAGQ</sequence>
<dbReference type="InterPro" id="IPR000488">
    <property type="entry name" value="Death_dom"/>
</dbReference>
<feature type="compositionally biased region" description="Basic and acidic residues" evidence="3">
    <location>
        <begin position="116"/>
        <end position="135"/>
    </location>
</feature>
<feature type="compositionally biased region" description="Polar residues" evidence="3">
    <location>
        <begin position="1"/>
        <end position="18"/>
    </location>
</feature>
<feature type="region of interest" description="Disordered" evidence="3">
    <location>
        <begin position="1"/>
        <end position="28"/>
    </location>
</feature>
<feature type="non-terminal residue" evidence="6">
    <location>
        <position position="967"/>
    </location>
</feature>
<feature type="region of interest" description="Disordered" evidence="3">
    <location>
        <begin position="72"/>
        <end position="135"/>
    </location>
</feature>
<evidence type="ECO:0000256" key="3">
    <source>
        <dbReference type="SAM" id="MobiDB-lite"/>
    </source>
</evidence>
<protein>
    <submittedName>
        <fullName evidence="6">PIDD1 protein</fullName>
    </submittedName>
</protein>
<dbReference type="PROSITE" id="PS50017">
    <property type="entry name" value="DEATH_DOMAIN"/>
    <property type="match status" value="1"/>
</dbReference>
<evidence type="ECO:0000256" key="2">
    <source>
        <dbReference type="ARBA" id="ARBA00022737"/>
    </source>
</evidence>
<evidence type="ECO:0000259" key="5">
    <source>
        <dbReference type="PROSITE" id="PS51145"/>
    </source>
</evidence>
<keyword evidence="1" id="KW-0433">Leucine-rich repeat</keyword>
<dbReference type="PRINTS" id="PR00019">
    <property type="entry name" value="LEURICHRPT"/>
</dbReference>
<reference evidence="6" key="1">
    <citation type="journal article" date="2021" name="Cell">
        <title>Tracing the genetic footprints of vertebrate landing in non-teleost ray-finned fishes.</title>
        <authorList>
            <person name="Bi X."/>
            <person name="Wang K."/>
            <person name="Yang L."/>
            <person name="Pan H."/>
            <person name="Jiang H."/>
            <person name="Wei Q."/>
            <person name="Fang M."/>
            <person name="Yu H."/>
            <person name="Zhu C."/>
            <person name="Cai Y."/>
            <person name="He Y."/>
            <person name="Gan X."/>
            <person name="Zeng H."/>
            <person name="Yu D."/>
            <person name="Zhu Y."/>
            <person name="Jiang H."/>
            <person name="Qiu Q."/>
            <person name="Yang H."/>
            <person name="Zhang Y.E."/>
            <person name="Wang W."/>
            <person name="Zhu M."/>
            <person name="He S."/>
            <person name="Zhang G."/>
        </authorList>
    </citation>
    <scope>NUCLEOTIDE SEQUENCE</scope>
    <source>
        <strain evidence="6">Allg_001</strain>
    </source>
</reference>
<feature type="domain" description="ZU5" evidence="5">
    <location>
        <begin position="536"/>
        <end position="677"/>
    </location>
</feature>
<dbReference type="Gene3D" id="3.80.10.10">
    <property type="entry name" value="Ribonuclease Inhibitor"/>
    <property type="match status" value="1"/>
</dbReference>
<dbReference type="InterPro" id="IPR003591">
    <property type="entry name" value="Leu-rich_rpt_typical-subtyp"/>
</dbReference>
<dbReference type="PANTHER" id="PTHR48051:SF39">
    <property type="entry name" value="P53-INDUCED DEATH DOMAIN PROTEIN 1"/>
    <property type="match status" value="1"/>
</dbReference>